<name>A0AAV7VI02_PLEWA</name>
<evidence type="ECO:0000313" key="3">
    <source>
        <dbReference type="Proteomes" id="UP001066276"/>
    </source>
</evidence>
<proteinExistence type="predicted"/>
<dbReference type="AlphaFoldDB" id="A0AAV7VI02"/>
<feature type="region of interest" description="Disordered" evidence="1">
    <location>
        <begin position="50"/>
        <end position="78"/>
    </location>
</feature>
<dbReference type="Proteomes" id="UP001066276">
    <property type="component" value="Chromosome 2_1"/>
</dbReference>
<dbReference type="EMBL" id="JANPWB010000003">
    <property type="protein sequence ID" value="KAJ1199817.1"/>
    <property type="molecule type" value="Genomic_DNA"/>
</dbReference>
<keyword evidence="3" id="KW-1185">Reference proteome</keyword>
<reference evidence="2" key="1">
    <citation type="journal article" date="2022" name="bioRxiv">
        <title>Sequencing and chromosome-scale assembly of the giantPleurodeles waltlgenome.</title>
        <authorList>
            <person name="Brown T."/>
            <person name="Elewa A."/>
            <person name="Iarovenko S."/>
            <person name="Subramanian E."/>
            <person name="Araus A.J."/>
            <person name="Petzold A."/>
            <person name="Susuki M."/>
            <person name="Suzuki K.-i.T."/>
            <person name="Hayashi T."/>
            <person name="Toyoda A."/>
            <person name="Oliveira C."/>
            <person name="Osipova E."/>
            <person name="Leigh N.D."/>
            <person name="Simon A."/>
            <person name="Yun M.H."/>
        </authorList>
    </citation>
    <scope>NUCLEOTIDE SEQUENCE</scope>
    <source>
        <strain evidence="2">20211129_DDA</strain>
        <tissue evidence="2">Liver</tissue>
    </source>
</reference>
<comment type="caution">
    <text evidence="2">The sequence shown here is derived from an EMBL/GenBank/DDBJ whole genome shotgun (WGS) entry which is preliminary data.</text>
</comment>
<organism evidence="2 3">
    <name type="scientific">Pleurodeles waltl</name>
    <name type="common">Iberian ribbed newt</name>
    <dbReference type="NCBI Taxonomy" id="8319"/>
    <lineage>
        <taxon>Eukaryota</taxon>
        <taxon>Metazoa</taxon>
        <taxon>Chordata</taxon>
        <taxon>Craniata</taxon>
        <taxon>Vertebrata</taxon>
        <taxon>Euteleostomi</taxon>
        <taxon>Amphibia</taxon>
        <taxon>Batrachia</taxon>
        <taxon>Caudata</taxon>
        <taxon>Salamandroidea</taxon>
        <taxon>Salamandridae</taxon>
        <taxon>Pleurodelinae</taxon>
        <taxon>Pleurodeles</taxon>
    </lineage>
</organism>
<feature type="region of interest" description="Disordered" evidence="1">
    <location>
        <begin position="1"/>
        <end position="37"/>
    </location>
</feature>
<evidence type="ECO:0000256" key="1">
    <source>
        <dbReference type="SAM" id="MobiDB-lite"/>
    </source>
</evidence>
<feature type="compositionally biased region" description="Low complexity" evidence="1">
    <location>
        <begin position="1"/>
        <end position="19"/>
    </location>
</feature>
<sequence length="78" mass="7653">MASRPDVSSVPDVGPPAAAHDYVSRGHGAQQDTSRSRSGRFIWYAAAAGGGGGGVGPSSSRGVQGTAVPTLSGGRSTL</sequence>
<feature type="compositionally biased region" description="Polar residues" evidence="1">
    <location>
        <begin position="57"/>
        <end position="78"/>
    </location>
</feature>
<accession>A0AAV7VI02</accession>
<evidence type="ECO:0000313" key="2">
    <source>
        <dbReference type="EMBL" id="KAJ1199817.1"/>
    </source>
</evidence>
<protein>
    <submittedName>
        <fullName evidence="2">Uncharacterized protein</fullName>
    </submittedName>
</protein>
<gene>
    <name evidence="2" type="ORF">NDU88_003649</name>
</gene>